<accession>A0AAV5KTW6</accession>
<dbReference type="EMBL" id="BPVZ01000077">
    <property type="protein sequence ID" value="GKV27920.1"/>
    <property type="molecule type" value="Genomic_DNA"/>
</dbReference>
<evidence type="ECO:0000313" key="3">
    <source>
        <dbReference type="Proteomes" id="UP001054252"/>
    </source>
</evidence>
<evidence type="ECO:0000256" key="1">
    <source>
        <dbReference type="ARBA" id="ARBA00009846"/>
    </source>
</evidence>
<name>A0AAV5KTW6_9ROSI</name>
<proteinExistence type="inferred from homology"/>
<gene>
    <name evidence="2" type="ORF">SLEP1_g37036</name>
</gene>
<dbReference type="InterPro" id="IPR007572">
    <property type="entry name" value="Uncharacterised_Ycf20"/>
</dbReference>
<dbReference type="PANTHER" id="PTHR33787:SF4">
    <property type="entry name" value="YCF20-LIKE PROTEIN"/>
    <property type="match status" value="1"/>
</dbReference>
<comment type="caution">
    <text evidence="2">The sequence shown here is derived from an EMBL/GenBank/DDBJ whole genome shotgun (WGS) entry which is preliminary data.</text>
</comment>
<sequence>MAYQVRALHLKPCLSILENEVSEVSYITLATYAVLRWSRKPNLSGATSRIGLKSASYPKTRMQSFITMVNYWKAGVCLGLFVDAFKLGS</sequence>
<dbReference type="Pfam" id="PF04483">
    <property type="entry name" value="DUF565"/>
    <property type="match status" value="1"/>
</dbReference>
<reference evidence="2 3" key="1">
    <citation type="journal article" date="2021" name="Commun. Biol.">
        <title>The genome of Shorea leprosula (Dipterocarpaceae) highlights the ecological relevance of drought in aseasonal tropical rainforests.</title>
        <authorList>
            <person name="Ng K.K.S."/>
            <person name="Kobayashi M.J."/>
            <person name="Fawcett J.A."/>
            <person name="Hatakeyama M."/>
            <person name="Paape T."/>
            <person name="Ng C.H."/>
            <person name="Ang C.C."/>
            <person name="Tnah L.H."/>
            <person name="Lee C.T."/>
            <person name="Nishiyama T."/>
            <person name="Sese J."/>
            <person name="O'Brien M.J."/>
            <person name="Copetti D."/>
            <person name="Mohd Noor M.I."/>
            <person name="Ong R.C."/>
            <person name="Putra M."/>
            <person name="Sireger I.Z."/>
            <person name="Indrioko S."/>
            <person name="Kosugi Y."/>
            <person name="Izuno A."/>
            <person name="Isagi Y."/>
            <person name="Lee S.L."/>
            <person name="Shimizu K.K."/>
        </authorList>
    </citation>
    <scope>NUCLEOTIDE SEQUENCE [LARGE SCALE GENOMIC DNA]</scope>
    <source>
        <strain evidence="2">214</strain>
    </source>
</reference>
<evidence type="ECO:0000313" key="2">
    <source>
        <dbReference type="EMBL" id="GKV27920.1"/>
    </source>
</evidence>
<organism evidence="2 3">
    <name type="scientific">Rubroshorea leprosula</name>
    <dbReference type="NCBI Taxonomy" id="152421"/>
    <lineage>
        <taxon>Eukaryota</taxon>
        <taxon>Viridiplantae</taxon>
        <taxon>Streptophyta</taxon>
        <taxon>Embryophyta</taxon>
        <taxon>Tracheophyta</taxon>
        <taxon>Spermatophyta</taxon>
        <taxon>Magnoliopsida</taxon>
        <taxon>eudicotyledons</taxon>
        <taxon>Gunneridae</taxon>
        <taxon>Pentapetalae</taxon>
        <taxon>rosids</taxon>
        <taxon>malvids</taxon>
        <taxon>Malvales</taxon>
        <taxon>Dipterocarpaceae</taxon>
        <taxon>Rubroshorea</taxon>
    </lineage>
</organism>
<protein>
    <submittedName>
        <fullName evidence="2">Uncharacterized protein</fullName>
    </submittedName>
</protein>
<dbReference type="Proteomes" id="UP001054252">
    <property type="component" value="Unassembled WGS sequence"/>
</dbReference>
<keyword evidence="3" id="KW-1185">Reference proteome</keyword>
<comment type="similarity">
    <text evidence="1">Belongs to the ycf20 family.</text>
</comment>
<dbReference type="AlphaFoldDB" id="A0AAV5KTW6"/>
<dbReference type="PANTHER" id="PTHR33787">
    <property type="match status" value="1"/>
</dbReference>